<dbReference type="GO" id="GO:0005829">
    <property type="term" value="C:cytosol"/>
    <property type="evidence" value="ECO:0007669"/>
    <property type="project" value="TreeGrafter"/>
</dbReference>
<reference evidence="3 4" key="1">
    <citation type="submission" date="2014-04" db="EMBL/GenBank/DDBJ databases">
        <title>Genome evolution of avian class.</title>
        <authorList>
            <person name="Zhang G."/>
            <person name="Li C."/>
        </authorList>
    </citation>
    <scope>NUCLEOTIDE SEQUENCE [LARGE SCALE GENOMIC DNA]</scope>
    <source>
        <strain evidence="3">BGI_N303</strain>
    </source>
</reference>
<dbReference type="EMBL" id="KL447477">
    <property type="protein sequence ID" value="KFO74086.1"/>
    <property type="molecule type" value="Genomic_DNA"/>
</dbReference>
<gene>
    <name evidence="3" type="ORF">N303_06406</name>
</gene>
<dbReference type="Gene3D" id="3.10.200.10">
    <property type="entry name" value="Alpha carbonic anhydrase"/>
    <property type="match status" value="1"/>
</dbReference>
<evidence type="ECO:0000313" key="4">
    <source>
        <dbReference type="Proteomes" id="UP000053760"/>
    </source>
</evidence>
<dbReference type="Proteomes" id="UP000053760">
    <property type="component" value="Unassembled WGS sequence"/>
</dbReference>
<dbReference type="InterPro" id="IPR001148">
    <property type="entry name" value="CA_dom"/>
</dbReference>
<organism evidence="3 4">
    <name type="scientific">Cuculus canorus</name>
    <name type="common">Common cuckoo</name>
    <dbReference type="NCBI Taxonomy" id="55661"/>
    <lineage>
        <taxon>Eukaryota</taxon>
        <taxon>Metazoa</taxon>
        <taxon>Chordata</taxon>
        <taxon>Craniata</taxon>
        <taxon>Vertebrata</taxon>
        <taxon>Euteleostomi</taxon>
        <taxon>Archelosauria</taxon>
        <taxon>Archosauria</taxon>
        <taxon>Dinosauria</taxon>
        <taxon>Saurischia</taxon>
        <taxon>Theropoda</taxon>
        <taxon>Coelurosauria</taxon>
        <taxon>Aves</taxon>
        <taxon>Neognathae</taxon>
        <taxon>Neoaves</taxon>
        <taxon>Otidimorphae</taxon>
        <taxon>Cuculiformes</taxon>
        <taxon>Cuculidae</taxon>
        <taxon>Cuculus</taxon>
    </lineage>
</organism>
<evidence type="ECO:0000256" key="1">
    <source>
        <dbReference type="ARBA" id="ARBA00010718"/>
    </source>
</evidence>
<dbReference type="GO" id="GO:0008270">
    <property type="term" value="F:zinc ion binding"/>
    <property type="evidence" value="ECO:0007669"/>
    <property type="project" value="InterPro"/>
</dbReference>
<dbReference type="Pfam" id="PF00194">
    <property type="entry name" value="Carb_anhydrase"/>
    <property type="match status" value="1"/>
</dbReference>
<sequence>QGKRALFTNFDPSCLLPKSLDYWTYFGSLTVPPLLESVIWIVLREPISVCSEQV</sequence>
<feature type="non-terminal residue" evidence="3">
    <location>
        <position position="54"/>
    </location>
</feature>
<dbReference type="InterPro" id="IPR023561">
    <property type="entry name" value="Carbonic_anhydrase_a-class"/>
</dbReference>
<protein>
    <submittedName>
        <fullName evidence="3">Carbonic anhydrase 2</fullName>
    </submittedName>
</protein>
<accession>A0A091FYA5</accession>
<proteinExistence type="inferred from homology"/>
<evidence type="ECO:0000313" key="3">
    <source>
        <dbReference type="EMBL" id="KFO74086.1"/>
    </source>
</evidence>
<dbReference type="SUPFAM" id="SSF51069">
    <property type="entry name" value="Carbonic anhydrase"/>
    <property type="match status" value="1"/>
</dbReference>
<name>A0A091FYA5_CUCCA</name>
<dbReference type="InterPro" id="IPR036398">
    <property type="entry name" value="CA_dom_sf"/>
</dbReference>
<keyword evidence="4" id="KW-1185">Reference proteome</keyword>
<dbReference type="PROSITE" id="PS51144">
    <property type="entry name" value="ALPHA_CA_2"/>
    <property type="match status" value="1"/>
</dbReference>
<dbReference type="STRING" id="55661.A0A091FYA5"/>
<feature type="domain" description="Alpha-carbonic anhydrase" evidence="2">
    <location>
        <begin position="1"/>
        <end position="54"/>
    </location>
</feature>
<dbReference type="AlphaFoldDB" id="A0A091FYA5"/>
<evidence type="ECO:0000259" key="2">
    <source>
        <dbReference type="PROSITE" id="PS51144"/>
    </source>
</evidence>
<dbReference type="PANTHER" id="PTHR18952">
    <property type="entry name" value="CARBONIC ANHYDRASE"/>
    <property type="match status" value="1"/>
</dbReference>
<comment type="similarity">
    <text evidence="1">Belongs to the alpha-carbonic anhydrase family.</text>
</comment>
<dbReference type="GO" id="GO:0004089">
    <property type="term" value="F:carbonate dehydratase activity"/>
    <property type="evidence" value="ECO:0007669"/>
    <property type="project" value="InterPro"/>
</dbReference>
<feature type="non-terminal residue" evidence="3">
    <location>
        <position position="1"/>
    </location>
</feature>
<dbReference type="PANTHER" id="PTHR18952:SF81">
    <property type="entry name" value="CARBONIC ANHYDRASE 13"/>
    <property type="match status" value="1"/>
</dbReference>